<feature type="domain" description="tRNA(Ile)-lysidine/2-thiocytidine synthase N-terminal" evidence="4">
    <location>
        <begin position="50"/>
        <end position="167"/>
    </location>
</feature>
<dbReference type="InterPro" id="IPR011063">
    <property type="entry name" value="TilS/TtcA_N"/>
</dbReference>
<accession>C8X2K4</accession>
<keyword evidence="2" id="KW-0862">Zinc</keyword>
<keyword evidence="7" id="KW-1185">Reference proteome</keyword>
<reference evidence="6 7" key="2">
    <citation type="journal article" date="2010" name="Stand. Genomic Sci.">
        <title>Complete genome sequence of Desulfohalobium retbaense type strain (HR(100)).</title>
        <authorList>
            <person name="Spring S."/>
            <person name="Nolan M."/>
            <person name="Lapidus A."/>
            <person name="Glavina Del Rio T."/>
            <person name="Copeland A."/>
            <person name="Tice H."/>
            <person name="Cheng J.F."/>
            <person name="Lucas S."/>
            <person name="Land M."/>
            <person name="Chen F."/>
            <person name="Bruce D."/>
            <person name="Goodwin L."/>
            <person name="Pitluck S."/>
            <person name="Ivanova N."/>
            <person name="Mavromatis K."/>
            <person name="Mikhailova N."/>
            <person name="Pati A."/>
            <person name="Chen A."/>
            <person name="Palaniappan K."/>
            <person name="Hauser L."/>
            <person name="Chang Y.J."/>
            <person name="Jeffries C.D."/>
            <person name="Munk C."/>
            <person name="Kiss H."/>
            <person name="Chain P."/>
            <person name="Han C."/>
            <person name="Brettin T."/>
            <person name="Detter J.C."/>
            <person name="Schuler E."/>
            <person name="Goker M."/>
            <person name="Rohde M."/>
            <person name="Bristow J."/>
            <person name="Eisen J.A."/>
            <person name="Markowitz V."/>
            <person name="Hugenholtz P."/>
            <person name="Kyrpides N.C."/>
            <person name="Klenk H.P."/>
        </authorList>
    </citation>
    <scope>NUCLEOTIDE SEQUENCE [LARGE SCALE GENOMIC DNA]</scope>
    <source>
        <strain evidence="6 7">DSM 5692</strain>
    </source>
</reference>
<dbReference type="STRING" id="485915.Dret_1363"/>
<feature type="binding site" evidence="3">
    <location>
        <position position="155"/>
    </location>
    <ligand>
        <name>ATP</name>
        <dbReference type="ChEBI" id="CHEBI:30616"/>
    </ligand>
</feature>
<proteinExistence type="predicted"/>
<feature type="binding site" evidence="3">
    <location>
        <position position="160"/>
    </location>
    <ligand>
        <name>ATP</name>
        <dbReference type="ChEBI" id="CHEBI:30616"/>
    </ligand>
</feature>
<keyword evidence="2" id="KW-0479">Metal-binding</keyword>
<protein>
    <submittedName>
        <fullName evidence="6">PP-loop domain protein</fullName>
    </submittedName>
</protein>
<keyword evidence="3" id="KW-0067">ATP-binding</keyword>
<dbReference type="EMBL" id="CP001734">
    <property type="protein sequence ID" value="ACV68651.1"/>
    <property type="molecule type" value="Genomic_DNA"/>
</dbReference>
<dbReference type="GO" id="GO:0000049">
    <property type="term" value="F:tRNA binding"/>
    <property type="evidence" value="ECO:0007669"/>
    <property type="project" value="TreeGrafter"/>
</dbReference>
<dbReference type="Gene3D" id="3.40.50.620">
    <property type="entry name" value="HUPs"/>
    <property type="match status" value="1"/>
</dbReference>
<keyword evidence="3" id="KW-0547">Nucleotide-binding</keyword>
<feature type="binding site" evidence="3">
    <location>
        <position position="79"/>
    </location>
    <ligand>
        <name>ATP</name>
        <dbReference type="ChEBI" id="CHEBI:30616"/>
    </ligand>
</feature>
<organism evidence="6 7">
    <name type="scientific">Desulfohalobium retbaense (strain ATCC 49708 / DSM 5692 / JCM 16813 / HR100)</name>
    <dbReference type="NCBI Taxonomy" id="485915"/>
    <lineage>
        <taxon>Bacteria</taxon>
        <taxon>Pseudomonadati</taxon>
        <taxon>Thermodesulfobacteriota</taxon>
        <taxon>Desulfovibrionia</taxon>
        <taxon>Desulfovibrionales</taxon>
        <taxon>Desulfohalobiaceae</taxon>
        <taxon>Desulfohalobium</taxon>
    </lineage>
</organism>
<evidence type="ECO:0000313" key="7">
    <source>
        <dbReference type="Proteomes" id="UP000001052"/>
    </source>
</evidence>
<dbReference type="Pfam" id="PF22082">
    <property type="entry name" value="TtuA_LIM_N"/>
    <property type="match status" value="1"/>
</dbReference>
<reference evidence="7" key="1">
    <citation type="submission" date="2009-09" db="EMBL/GenBank/DDBJ databases">
        <title>The complete chromosome of Desulfohalobium retbaense DSM 5692.</title>
        <authorList>
            <consortium name="US DOE Joint Genome Institute (JGI-PGF)"/>
            <person name="Lucas S."/>
            <person name="Copeland A."/>
            <person name="Lapidus A."/>
            <person name="Glavina del Rio T."/>
            <person name="Dalin E."/>
            <person name="Tice H."/>
            <person name="Bruce D."/>
            <person name="Goodwin L."/>
            <person name="Pitluck S."/>
            <person name="Kyrpides N."/>
            <person name="Mavromatis K."/>
            <person name="Ivanova N."/>
            <person name="Mikhailova N."/>
            <person name="Munk A.C."/>
            <person name="Brettin T."/>
            <person name="Detter J.C."/>
            <person name="Han C."/>
            <person name="Tapia R."/>
            <person name="Larimer F."/>
            <person name="Land M."/>
            <person name="Hauser L."/>
            <person name="Markowitz V."/>
            <person name="Cheng J.-F."/>
            <person name="Hugenholtz P."/>
            <person name="Woyke T."/>
            <person name="Wu D."/>
            <person name="Spring S."/>
            <person name="Klenk H.-P."/>
            <person name="Eisen J.A."/>
        </authorList>
    </citation>
    <scope>NUCLEOTIDE SEQUENCE [LARGE SCALE GENOMIC DNA]</scope>
    <source>
        <strain evidence="7">DSM 5692</strain>
    </source>
</reference>
<evidence type="ECO:0000313" key="6">
    <source>
        <dbReference type="EMBL" id="ACV68651.1"/>
    </source>
</evidence>
<dbReference type="KEGG" id="drt:Dret_1363"/>
<dbReference type="HOGENOM" id="CLU_026481_1_1_7"/>
<evidence type="ECO:0000256" key="3">
    <source>
        <dbReference type="PIRSR" id="PIRSR004976-51"/>
    </source>
</evidence>
<feature type="binding site" evidence="2">
    <location>
        <position position="290"/>
    </location>
    <ligand>
        <name>Zn(2+)</name>
        <dbReference type="ChEBI" id="CHEBI:29105"/>
        <label>2</label>
    </ligand>
</feature>
<dbReference type="AlphaFoldDB" id="C8X2K4"/>
<feature type="binding site" evidence="2">
    <location>
        <position position="25"/>
    </location>
    <ligand>
        <name>Zn(2+)</name>
        <dbReference type="ChEBI" id="CHEBI:29105"/>
        <label>1</label>
    </ligand>
</feature>
<evidence type="ECO:0000259" key="5">
    <source>
        <dbReference type="Pfam" id="PF22082"/>
    </source>
</evidence>
<keyword evidence="1" id="KW-0808">Transferase</keyword>
<dbReference type="InterPro" id="IPR035107">
    <property type="entry name" value="tRNA_thiolation_TtcA_Ctu1"/>
</dbReference>
<feature type="domain" description="2-thiouridine synthetase TtuA-like N-terminal LIM" evidence="5">
    <location>
        <begin position="2"/>
        <end position="27"/>
    </location>
</feature>
<evidence type="ECO:0000256" key="2">
    <source>
        <dbReference type="PIRSR" id="PIRSR004976-50"/>
    </source>
</evidence>
<evidence type="ECO:0000259" key="4">
    <source>
        <dbReference type="Pfam" id="PF01171"/>
    </source>
</evidence>
<dbReference type="RefSeq" id="WP_015751798.1">
    <property type="nucleotide sequence ID" value="NC_013223.1"/>
</dbReference>
<dbReference type="GO" id="GO:0005524">
    <property type="term" value="F:ATP binding"/>
    <property type="evidence" value="ECO:0007669"/>
    <property type="project" value="UniProtKB-KW"/>
</dbReference>
<dbReference type="eggNOG" id="COG0037">
    <property type="taxonomic scope" value="Bacteria"/>
</dbReference>
<dbReference type="Pfam" id="PF01171">
    <property type="entry name" value="ATP_bind_3"/>
    <property type="match status" value="1"/>
</dbReference>
<dbReference type="GO" id="GO:0002144">
    <property type="term" value="C:cytosolic tRNA wobble base thiouridylase complex"/>
    <property type="evidence" value="ECO:0007669"/>
    <property type="project" value="TreeGrafter"/>
</dbReference>
<dbReference type="InterPro" id="IPR014729">
    <property type="entry name" value="Rossmann-like_a/b/a_fold"/>
</dbReference>
<feature type="binding site" evidence="2">
    <location>
        <position position="3"/>
    </location>
    <ligand>
        <name>Zn(2+)</name>
        <dbReference type="ChEBI" id="CHEBI:29105"/>
        <label>1</label>
    </ligand>
</feature>
<dbReference type="GO" id="GO:0046872">
    <property type="term" value="F:metal ion binding"/>
    <property type="evidence" value="ECO:0007669"/>
    <property type="project" value="UniProtKB-KW"/>
</dbReference>
<feature type="binding site" evidence="2">
    <location>
        <position position="275"/>
    </location>
    <ligand>
        <name>Zn(2+)</name>
        <dbReference type="ChEBI" id="CHEBI:29105"/>
        <label>2</label>
    </ligand>
</feature>
<feature type="binding site" evidence="3">
    <location>
        <begin position="53"/>
        <end position="55"/>
    </location>
    <ligand>
        <name>ATP</name>
        <dbReference type="ChEBI" id="CHEBI:30616"/>
    </ligand>
</feature>
<dbReference type="InterPro" id="IPR054306">
    <property type="entry name" value="TtuA-like_LIM_N"/>
</dbReference>
<evidence type="ECO:0000256" key="1">
    <source>
        <dbReference type="ARBA" id="ARBA00022679"/>
    </source>
</evidence>
<dbReference type="OrthoDB" id="9801054at2"/>
<feature type="binding site" evidence="3">
    <location>
        <position position="59"/>
    </location>
    <ligand>
        <name>ATP</name>
        <dbReference type="ChEBI" id="CHEBI:30616"/>
    </ligand>
</feature>
<dbReference type="SUPFAM" id="SSF52402">
    <property type="entry name" value="Adenine nucleotide alpha hydrolases-like"/>
    <property type="match status" value="1"/>
</dbReference>
<dbReference type="PANTHER" id="PTHR11807:SF27">
    <property type="entry name" value="TRNA-5-METHYLURIDINE(54) 2-SULFURTRANSFERASE"/>
    <property type="match status" value="1"/>
</dbReference>
<feature type="binding site" evidence="2">
    <location>
        <position position="278"/>
    </location>
    <ligand>
        <name>Zn(2+)</name>
        <dbReference type="ChEBI" id="CHEBI:29105"/>
        <label>2</label>
    </ligand>
</feature>
<dbReference type="GO" id="GO:0016740">
    <property type="term" value="F:transferase activity"/>
    <property type="evidence" value="ECO:0007669"/>
    <property type="project" value="UniProtKB-KW"/>
</dbReference>
<sequence length="299" mass="33519">MKCKRCKEPAVVALPSHHTGFCEPCFLQFFQRQVKRAIKEERLFTPEDRILVAVSGGKDSLALLWQLRDLGYNVHGLHVDLGIPDSSDRAKTAIAAFCDQQAIPLHIVSTEEAGVAIPDLAERIDQPVCSFCGKIKRHFFNTYAVEHGFNVLATGHNLDDEVSRLFANTLGWKTDYLATQGPLLPADNGFARKVKPLYRHSEFETAAFCFLKGIEHVKAPCPYSQGASFTLYKKLLNDLETEQPGRKLFFYQEFLRRAKNSFQDHAPKHPPIAPCIRCGAPTSAEICSVCRLRNKLATT</sequence>
<feature type="binding site" evidence="2">
    <location>
        <position position="22"/>
    </location>
    <ligand>
        <name>Zn(2+)</name>
        <dbReference type="ChEBI" id="CHEBI:29105"/>
        <label>1</label>
    </ligand>
</feature>
<name>C8X2K4_DESRD</name>
<feature type="binding site" evidence="2">
    <location>
        <position position="6"/>
    </location>
    <ligand>
        <name>Zn(2+)</name>
        <dbReference type="ChEBI" id="CHEBI:29105"/>
        <label>1</label>
    </ligand>
</feature>
<feature type="binding site" evidence="2">
    <location>
        <position position="287"/>
    </location>
    <ligand>
        <name>Zn(2+)</name>
        <dbReference type="ChEBI" id="CHEBI:29105"/>
        <label>2</label>
    </ligand>
</feature>
<gene>
    <name evidence="6" type="ordered locus">Dret_1363</name>
</gene>
<dbReference type="PANTHER" id="PTHR11807">
    <property type="entry name" value="ATPASES OF THE PP SUPERFAMILY-RELATED"/>
    <property type="match status" value="1"/>
</dbReference>
<dbReference type="Proteomes" id="UP000001052">
    <property type="component" value="Chromosome"/>
</dbReference>
<dbReference type="GO" id="GO:0002143">
    <property type="term" value="P:tRNA wobble position uridine thiolation"/>
    <property type="evidence" value="ECO:0007669"/>
    <property type="project" value="TreeGrafter"/>
</dbReference>
<dbReference type="PIRSF" id="PIRSF004976">
    <property type="entry name" value="ATPase_YdaO"/>
    <property type="match status" value="1"/>
</dbReference>